<dbReference type="InterPro" id="IPR036259">
    <property type="entry name" value="MFS_trans_sf"/>
</dbReference>
<evidence type="ECO:0000256" key="2">
    <source>
        <dbReference type="ARBA" id="ARBA00022448"/>
    </source>
</evidence>
<comment type="caution">
    <text evidence="8">The sequence shown here is derived from an EMBL/GenBank/DDBJ whole genome shotgun (WGS) entry which is preliminary data.</text>
</comment>
<protein>
    <submittedName>
        <fullName evidence="8">Membrane-associated transporter protein</fullName>
    </submittedName>
</protein>
<feature type="region of interest" description="Disordered" evidence="6">
    <location>
        <begin position="277"/>
        <end position="321"/>
    </location>
</feature>
<organism evidence="8 9">
    <name type="scientific">Trichonephila inaurata madagascariensis</name>
    <dbReference type="NCBI Taxonomy" id="2747483"/>
    <lineage>
        <taxon>Eukaryota</taxon>
        <taxon>Metazoa</taxon>
        <taxon>Ecdysozoa</taxon>
        <taxon>Arthropoda</taxon>
        <taxon>Chelicerata</taxon>
        <taxon>Arachnida</taxon>
        <taxon>Araneae</taxon>
        <taxon>Araneomorphae</taxon>
        <taxon>Entelegynae</taxon>
        <taxon>Araneoidea</taxon>
        <taxon>Nephilidae</taxon>
        <taxon>Trichonephila</taxon>
        <taxon>Trichonephila inaurata</taxon>
    </lineage>
</organism>
<feature type="region of interest" description="Disordered" evidence="6">
    <location>
        <begin position="1"/>
        <end position="24"/>
    </location>
</feature>
<dbReference type="SUPFAM" id="SSF103473">
    <property type="entry name" value="MFS general substrate transporter"/>
    <property type="match status" value="2"/>
</dbReference>
<dbReference type="CDD" id="cd17313">
    <property type="entry name" value="MFS_SLC45_SUC"/>
    <property type="match status" value="1"/>
</dbReference>
<dbReference type="AlphaFoldDB" id="A0A8X6XDC3"/>
<keyword evidence="5 7" id="KW-0472">Membrane</keyword>
<feature type="transmembrane region" description="Helical" evidence="7">
    <location>
        <begin position="545"/>
        <end position="565"/>
    </location>
</feature>
<dbReference type="Proteomes" id="UP000886998">
    <property type="component" value="Unassembled WGS sequence"/>
</dbReference>
<feature type="transmembrane region" description="Helical" evidence="7">
    <location>
        <begin position="595"/>
        <end position="615"/>
    </location>
</feature>
<gene>
    <name evidence="8" type="primary">Slc45a2</name>
    <name evidence="8" type="ORF">TNIN_91951</name>
</gene>
<comment type="subcellular location">
    <subcellularLocation>
        <location evidence="1">Membrane</location>
        <topology evidence="1">Multi-pass membrane protein</topology>
    </subcellularLocation>
</comment>
<dbReference type="GO" id="GO:0016020">
    <property type="term" value="C:membrane"/>
    <property type="evidence" value="ECO:0007669"/>
    <property type="project" value="UniProtKB-SubCell"/>
</dbReference>
<evidence type="ECO:0000256" key="4">
    <source>
        <dbReference type="ARBA" id="ARBA00022989"/>
    </source>
</evidence>
<feature type="compositionally biased region" description="Pro residues" evidence="6">
    <location>
        <begin position="1"/>
        <end position="10"/>
    </location>
</feature>
<feature type="transmembrane region" description="Helical" evidence="7">
    <location>
        <begin position="366"/>
        <end position="386"/>
    </location>
</feature>
<proteinExistence type="predicted"/>
<reference evidence="8" key="1">
    <citation type="submission" date="2020-08" db="EMBL/GenBank/DDBJ databases">
        <title>Multicomponent nature underlies the extraordinary mechanical properties of spider dragline silk.</title>
        <authorList>
            <person name="Kono N."/>
            <person name="Nakamura H."/>
            <person name="Mori M."/>
            <person name="Yoshida Y."/>
            <person name="Ohtoshi R."/>
            <person name="Malay A.D."/>
            <person name="Moran D.A.P."/>
            <person name="Tomita M."/>
            <person name="Numata K."/>
            <person name="Arakawa K."/>
        </authorList>
    </citation>
    <scope>NUCLEOTIDE SEQUENCE</scope>
</reference>
<feature type="transmembrane region" description="Helical" evidence="7">
    <location>
        <begin position="651"/>
        <end position="675"/>
    </location>
</feature>
<keyword evidence="9" id="KW-1185">Reference proteome</keyword>
<feature type="transmembrane region" description="Helical" evidence="7">
    <location>
        <begin position="102"/>
        <end position="128"/>
    </location>
</feature>
<evidence type="ECO:0000256" key="7">
    <source>
        <dbReference type="SAM" id="Phobius"/>
    </source>
</evidence>
<feature type="transmembrane region" description="Helical" evidence="7">
    <location>
        <begin position="730"/>
        <end position="753"/>
    </location>
</feature>
<dbReference type="OrthoDB" id="28755at2759"/>
<dbReference type="GO" id="GO:0008506">
    <property type="term" value="F:sucrose:proton symporter activity"/>
    <property type="evidence" value="ECO:0007669"/>
    <property type="project" value="TreeGrafter"/>
</dbReference>
<feature type="transmembrane region" description="Helical" evidence="7">
    <location>
        <begin position="406"/>
        <end position="426"/>
    </location>
</feature>
<evidence type="ECO:0000256" key="1">
    <source>
        <dbReference type="ARBA" id="ARBA00004141"/>
    </source>
</evidence>
<feature type="transmembrane region" description="Helical" evidence="7">
    <location>
        <begin position="696"/>
        <end position="718"/>
    </location>
</feature>
<sequence>MDPNSDPTPKPENGESEEDMHKTSPYVRTVVALHNLRDRTKEAVESLNEKGLAERVSESWEKTQTVVTQKTRKFFSHPENIQLEHIPSKYGYVFRPKSCWELILLGGTVCGIEFCYSAETAFVTPILLSLGLNIKFVTMIWCLSPLIGLTLTPILGSMSDSCESRMGRRRPFILLYSVGIILGLVLVPNGHTIGLALGDTYNVNSNISSSGSDSSMAQNGISSLNETHVILSNLKGLEPTELEKLLYTHSPEYEASINASNLFNVSKSDASVSTEFVSVENQTKPSYETSDENSAEKIRRKRSLDEDLDTENQEVTKARNAPTGHVQPWSIAFTVLGTMLLDFCSDACQSPSRTYLLDVSLPDDHAAGLSTFTLMAGLGGSLGYVMGAIHWDDTILGRFLGGQVNVVFSIVTVVFIICLISTLCSFPEIPLTILRDPKMLNEYQEKLQIGNQHDVNEMAVLENKSPPAYGATDENDGFKNIVEEDNTLAKALENQPKPPLVRTTSRRLSVSSIHAIDLPCNLKSAGEHPGLKDFLKSLFRMPKSLKILCLTNLFCWMSLVCYSLYFTDFVAECVFGGDPQAPQGSESYLLYKEGVQFGCWGMALYSLSCAIYSFFIEVLIKKFGAKATYIGGQMVYSIGMVVMAITRHKIAVILLSPTAGVMYSTLFTMPYLLIAHYHSTNTFSDEKKGCIGGVRGIGTDVAAVSSMVFLSQFILSILMGSIVEAVGSNVATVCTAALLSFCGAISATQVLYLDI</sequence>
<keyword evidence="4 7" id="KW-1133">Transmembrane helix</keyword>
<evidence type="ECO:0000313" key="9">
    <source>
        <dbReference type="Proteomes" id="UP000886998"/>
    </source>
</evidence>
<dbReference type="Gene3D" id="1.20.1250.20">
    <property type="entry name" value="MFS general substrate transporter like domains"/>
    <property type="match status" value="1"/>
</dbReference>
<dbReference type="EMBL" id="BMAV01008248">
    <property type="protein sequence ID" value="GFY51683.1"/>
    <property type="molecule type" value="Genomic_DNA"/>
</dbReference>
<name>A0A8X6XDC3_9ARAC</name>
<keyword evidence="2" id="KW-0813">Transport</keyword>
<evidence type="ECO:0000256" key="6">
    <source>
        <dbReference type="SAM" id="MobiDB-lite"/>
    </source>
</evidence>
<dbReference type="PANTHER" id="PTHR19432">
    <property type="entry name" value="SUGAR TRANSPORTER"/>
    <property type="match status" value="1"/>
</dbReference>
<feature type="transmembrane region" description="Helical" evidence="7">
    <location>
        <begin position="627"/>
        <end position="645"/>
    </location>
</feature>
<evidence type="ECO:0000313" key="8">
    <source>
        <dbReference type="EMBL" id="GFY51683.1"/>
    </source>
</evidence>
<feature type="transmembrane region" description="Helical" evidence="7">
    <location>
        <begin position="134"/>
        <end position="152"/>
    </location>
</feature>
<feature type="compositionally biased region" description="Polar residues" evidence="6">
    <location>
        <begin position="277"/>
        <end position="288"/>
    </location>
</feature>
<evidence type="ECO:0000256" key="5">
    <source>
        <dbReference type="ARBA" id="ARBA00023136"/>
    </source>
</evidence>
<keyword evidence="3 7" id="KW-0812">Transmembrane</keyword>
<evidence type="ECO:0000256" key="3">
    <source>
        <dbReference type="ARBA" id="ARBA00022692"/>
    </source>
</evidence>
<feature type="transmembrane region" description="Helical" evidence="7">
    <location>
        <begin position="173"/>
        <end position="197"/>
    </location>
</feature>
<dbReference type="PANTHER" id="PTHR19432:SF35">
    <property type="entry name" value="SOLUTE CARRIER FAMILY 45 MEMBER 3 ISOFORM X1"/>
    <property type="match status" value="1"/>
</dbReference>
<accession>A0A8X6XDC3</accession>